<evidence type="ECO:0000256" key="4">
    <source>
        <dbReference type="ARBA" id="ARBA00022741"/>
    </source>
</evidence>
<keyword evidence="5" id="KW-0067">ATP-binding</keyword>
<gene>
    <name evidence="8" type="ORF">O3G_MSEX006539</name>
</gene>
<protein>
    <recommendedName>
        <fullName evidence="10">Actin</fullName>
    </recommendedName>
</protein>
<evidence type="ECO:0000313" key="8">
    <source>
        <dbReference type="EMBL" id="KAG6450335.1"/>
    </source>
</evidence>
<dbReference type="GO" id="GO:0005856">
    <property type="term" value="C:cytoskeleton"/>
    <property type="evidence" value="ECO:0007669"/>
    <property type="project" value="UniProtKB-SubCell"/>
</dbReference>
<dbReference type="EMBL" id="JH668386">
    <property type="protein sequence ID" value="KAG6450336.1"/>
    <property type="molecule type" value="Genomic_DNA"/>
</dbReference>
<keyword evidence="4" id="KW-0547">Nucleotide-binding</keyword>
<dbReference type="PANTHER" id="PTHR11937">
    <property type="entry name" value="ACTIN"/>
    <property type="match status" value="1"/>
</dbReference>
<evidence type="ECO:0000313" key="9">
    <source>
        <dbReference type="Proteomes" id="UP000791440"/>
    </source>
</evidence>
<dbReference type="SMART" id="SM00268">
    <property type="entry name" value="ACTIN"/>
    <property type="match status" value="1"/>
</dbReference>
<accession>A0A922CKI9</accession>
<evidence type="ECO:0000256" key="6">
    <source>
        <dbReference type="ARBA" id="ARBA00023212"/>
    </source>
</evidence>
<evidence type="ECO:0000256" key="2">
    <source>
        <dbReference type="ARBA" id="ARBA00006752"/>
    </source>
</evidence>
<dbReference type="AlphaFoldDB" id="A0A922CKI9"/>
<reference evidence="8" key="2">
    <citation type="submission" date="2020-12" db="EMBL/GenBank/DDBJ databases">
        <authorList>
            <person name="Kanost M."/>
        </authorList>
    </citation>
    <scope>NUCLEOTIDE SEQUENCE</scope>
</reference>
<organism evidence="8 9">
    <name type="scientific">Manduca sexta</name>
    <name type="common">Tobacco hawkmoth</name>
    <name type="synonym">Tobacco hornworm</name>
    <dbReference type="NCBI Taxonomy" id="7130"/>
    <lineage>
        <taxon>Eukaryota</taxon>
        <taxon>Metazoa</taxon>
        <taxon>Ecdysozoa</taxon>
        <taxon>Arthropoda</taxon>
        <taxon>Hexapoda</taxon>
        <taxon>Insecta</taxon>
        <taxon>Pterygota</taxon>
        <taxon>Neoptera</taxon>
        <taxon>Endopterygota</taxon>
        <taxon>Lepidoptera</taxon>
        <taxon>Glossata</taxon>
        <taxon>Ditrysia</taxon>
        <taxon>Bombycoidea</taxon>
        <taxon>Sphingidae</taxon>
        <taxon>Sphinginae</taxon>
        <taxon>Sphingini</taxon>
        <taxon>Manduca</taxon>
    </lineage>
</organism>
<comment type="subcellular location">
    <subcellularLocation>
        <location evidence="1">Cytoplasm</location>
        <location evidence="1">Cytoskeleton</location>
    </subcellularLocation>
</comment>
<proteinExistence type="inferred from homology"/>
<keyword evidence="9" id="KW-1185">Reference proteome</keyword>
<dbReference type="FunFam" id="3.30.420.40:FF:000058">
    <property type="entry name" value="Putative actin-related protein 5"/>
    <property type="match status" value="1"/>
</dbReference>
<evidence type="ECO:0000256" key="5">
    <source>
        <dbReference type="ARBA" id="ARBA00022840"/>
    </source>
</evidence>
<dbReference type="FunFam" id="3.30.420.40:FF:000131">
    <property type="entry name" value="Actin, alpha skeletal muscle"/>
    <property type="match status" value="1"/>
</dbReference>
<dbReference type="GO" id="GO:0048646">
    <property type="term" value="P:anatomical structure formation involved in morphogenesis"/>
    <property type="evidence" value="ECO:0007669"/>
    <property type="project" value="UniProtKB-ARBA"/>
</dbReference>
<reference evidence="8" key="1">
    <citation type="journal article" date="2016" name="Insect Biochem. Mol. Biol.">
        <title>Multifaceted biological insights from a draft genome sequence of the tobacco hornworm moth, Manduca sexta.</title>
        <authorList>
            <person name="Kanost M.R."/>
            <person name="Arrese E.L."/>
            <person name="Cao X."/>
            <person name="Chen Y.R."/>
            <person name="Chellapilla S."/>
            <person name="Goldsmith M.R."/>
            <person name="Grosse-Wilde E."/>
            <person name="Heckel D.G."/>
            <person name="Herndon N."/>
            <person name="Jiang H."/>
            <person name="Papanicolaou A."/>
            <person name="Qu J."/>
            <person name="Soulages J.L."/>
            <person name="Vogel H."/>
            <person name="Walters J."/>
            <person name="Waterhouse R.M."/>
            <person name="Ahn S.J."/>
            <person name="Almeida F.C."/>
            <person name="An C."/>
            <person name="Aqrawi P."/>
            <person name="Bretschneider A."/>
            <person name="Bryant W.B."/>
            <person name="Bucks S."/>
            <person name="Chao H."/>
            <person name="Chevignon G."/>
            <person name="Christen J.M."/>
            <person name="Clarke D.F."/>
            <person name="Dittmer N.T."/>
            <person name="Ferguson L.C.F."/>
            <person name="Garavelou S."/>
            <person name="Gordon K.H.J."/>
            <person name="Gunaratna R.T."/>
            <person name="Han Y."/>
            <person name="Hauser F."/>
            <person name="He Y."/>
            <person name="Heidel-Fischer H."/>
            <person name="Hirsh A."/>
            <person name="Hu Y."/>
            <person name="Jiang H."/>
            <person name="Kalra D."/>
            <person name="Klinner C."/>
            <person name="Konig C."/>
            <person name="Kovar C."/>
            <person name="Kroll A.R."/>
            <person name="Kuwar S.S."/>
            <person name="Lee S.L."/>
            <person name="Lehman R."/>
            <person name="Li K."/>
            <person name="Li Z."/>
            <person name="Liang H."/>
            <person name="Lovelace S."/>
            <person name="Lu Z."/>
            <person name="Mansfield J.H."/>
            <person name="McCulloch K.J."/>
            <person name="Mathew T."/>
            <person name="Morton B."/>
            <person name="Muzny D.M."/>
            <person name="Neunemann D."/>
            <person name="Ongeri F."/>
            <person name="Pauchet Y."/>
            <person name="Pu L.L."/>
            <person name="Pyrousis I."/>
            <person name="Rao X.J."/>
            <person name="Redding A."/>
            <person name="Roesel C."/>
            <person name="Sanchez-Gracia A."/>
            <person name="Schaack S."/>
            <person name="Shukla A."/>
            <person name="Tetreau G."/>
            <person name="Wang Y."/>
            <person name="Xiong G.H."/>
            <person name="Traut W."/>
            <person name="Walsh T.K."/>
            <person name="Worley K.C."/>
            <person name="Wu D."/>
            <person name="Wu W."/>
            <person name="Wu Y.Q."/>
            <person name="Zhang X."/>
            <person name="Zou Z."/>
            <person name="Zucker H."/>
            <person name="Briscoe A.D."/>
            <person name="Burmester T."/>
            <person name="Clem R.J."/>
            <person name="Feyereisen R."/>
            <person name="Grimmelikhuijzen C.J.P."/>
            <person name="Hamodrakas S.J."/>
            <person name="Hansson B.S."/>
            <person name="Huguet E."/>
            <person name="Jermiin L.S."/>
            <person name="Lan Q."/>
            <person name="Lehman H.K."/>
            <person name="Lorenzen M."/>
            <person name="Merzendorfer H."/>
            <person name="Michalopoulos I."/>
            <person name="Morton D.B."/>
            <person name="Muthukrishnan S."/>
            <person name="Oakeshott J.G."/>
            <person name="Palmer W."/>
            <person name="Park Y."/>
            <person name="Passarelli A.L."/>
            <person name="Rozas J."/>
            <person name="Schwartz L.M."/>
            <person name="Smith W."/>
            <person name="Southgate A."/>
            <person name="Vilcinskas A."/>
            <person name="Vogt R."/>
            <person name="Wang P."/>
            <person name="Werren J."/>
            <person name="Yu X.Q."/>
            <person name="Zhou J.J."/>
            <person name="Brown S.J."/>
            <person name="Scherer S.E."/>
            <person name="Richards S."/>
            <person name="Blissard G.W."/>
        </authorList>
    </citation>
    <scope>NUCLEOTIDE SEQUENCE</scope>
</reference>
<comment type="caution">
    <text evidence="8">The sequence shown here is derived from an EMBL/GenBank/DDBJ whole genome shotgun (WGS) entry which is preliminary data.</text>
</comment>
<comment type="similarity">
    <text evidence="2 7">Belongs to the actin family.</text>
</comment>
<evidence type="ECO:0000256" key="3">
    <source>
        <dbReference type="ARBA" id="ARBA00022490"/>
    </source>
</evidence>
<dbReference type="PROSITE" id="PS00432">
    <property type="entry name" value="ACTINS_2"/>
    <property type="match status" value="1"/>
</dbReference>
<name>A0A922CKI9_MANSE</name>
<evidence type="ECO:0000256" key="1">
    <source>
        <dbReference type="ARBA" id="ARBA00004245"/>
    </source>
</evidence>
<dbReference type="GO" id="GO:0048468">
    <property type="term" value="P:cell development"/>
    <property type="evidence" value="ECO:0007669"/>
    <property type="project" value="UniProtKB-ARBA"/>
</dbReference>
<dbReference type="GO" id="GO:0005524">
    <property type="term" value="F:ATP binding"/>
    <property type="evidence" value="ECO:0007669"/>
    <property type="project" value="UniProtKB-KW"/>
</dbReference>
<evidence type="ECO:0008006" key="10">
    <source>
        <dbReference type="Google" id="ProtNLM"/>
    </source>
</evidence>
<keyword evidence="6" id="KW-0206">Cytoskeleton</keyword>
<dbReference type="Proteomes" id="UP000791440">
    <property type="component" value="Unassembled WGS sequence"/>
</dbReference>
<evidence type="ECO:0000256" key="7">
    <source>
        <dbReference type="RuleBase" id="RU000487"/>
    </source>
</evidence>
<dbReference type="Pfam" id="PF00022">
    <property type="entry name" value="Actin"/>
    <property type="match status" value="1"/>
</dbReference>
<sequence>MATKPHVLCRTVRLAERRLMRGQGRPDNQAHLYTPPAALADIPRSELELWRCAAIPRLCNSKWIVPSPVITIGNERFRCPEALFQPSFLGMEACGIHETTYNSIMKCDVDIRKDLYANTVLSGGTTMYPGIADRMQKEITALAPSTMKIKIIAPPERKYSVWIGGSILASLSTFQQMWISKQEYDESGPSIVHRKCF</sequence>
<dbReference type="InterPro" id="IPR004000">
    <property type="entry name" value="Actin"/>
</dbReference>
<dbReference type="InterPro" id="IPR004001">
    <property type="entry name" value="Actin_CS"/>
</dbReference>
<dbReference type="EMBL" id="JH668386">
    <property type="protein sequence ID" value="KAG6450335.1"/>
    <property type="molecule type" value="Genomic_DNA"/>
</dbReference>
<keyword evidence="3" id="KW-0963">Cytoplasm</keyword>